<dbReference type="RefSeq" id="WP_267620267.1">
    <property type="nucleotide sequence ID" value="NZ_JAODIW010000004.1"/>
</dbReference>
<dbReference type="Pfam" id="PF02522">
    <property type="entry name" value="Antibiotic_NAT"/>
    <property type="match status" value="1"/>
</dbReference>
<reference evidence="4 5" key="1">
    <citation type="journal article" date="2019" name="Int. J. Syst. Evol. Microbiol.">
        <title>The Global Catalogue of Microorganisms (GCM) 10K type strain sequencing project: providing services to taxonomists for standard genome sequencing and annotation.</title>
        <authorList>
            <consortium name="The Broad Institute Genomics Platform"/>
            <consortium name="The Broad Institute Genome Sequencing Center for Infectious Disease"/>
            <person name="Wu L."/>
            <person name="Ma J."/>
        </authorList>
    </citation>
    <scope>NUCLEOTIDE SEQUENCE [LARGE SCALE GENOMIC DNA]</scope>
    <source>
        <strain evidence="4 5">CGMCC 1.12553</strain>
    </source>
</reference>
<evidence type="ECO:0000256" key="3">
    <source>
        <dbReference type="ARBA" id="ARBA00023315"/>
    </source>
</evidence>
<dbReference type="PANTHER" id="PTHR11104:SF0">
    <property type="entry name" value="SPBETA PROPHAGE-DERIVED AMINOGLYCOSIDE N(3')-ACETYLTRANSFERASE-LIKE PROTEIN YOKD"/>
    <property type="match status" value="1"/>
</dbReference>
<evidence type="ECO:0000313" key="5">
    <source>
        <dbReference type="Proteomes" id="UP001595921"/>
    </source>
</evidence>
<accession>A0ABD5PE02</accession>
<keyword evidence="5" id="KW-1185">Reference proteome</keyword>
<dbReference type="InterPro" id="IPR028345">
    <property type="entry name" value="Antibiotic_NAT-like"/>
</dbReference>
<dbReference type="SUPFAM" id="SSF110710">
    <property type="entry name" value="TTHA0583/YokD-like"/>
    <property type="match status" value="1"/>
</dbReference>
<dbReference type="PANTHER" id="PTHR11104">
    <property type="entry name" value="AMINOGLYCOSIDE N3-ACETYLTRANSFERASE"/>
    <property type="match status" value="1"/>
</dbReference>
<dbReference type="InterPro" id="IPR003679">
    <property type="entry name" value="Amioglycoside_AcTrfase"/>
</dbReference>
<dbReference type="EMBL" id="JBHSDS010000007">
    <property type="protein sequence ID" value="MFC4358885.1"/>
    <property type="molecule type" value="Genomic_DNA"/>
</dbReference>
<dbReference type="GO" id="GO:0016746">
    <property type="term" value="F:acyltransferase activity"/>
    <property type="evidence" value="ECO:0007669"/>
    <property type="project" value="UniProtKB-KW"/>
</dbReference>
<evidence type="ECO:0000256" key="2">
    <source>
        <dbReference type="ARBA" id="ARBA00022679"/>
    </source>
</evidence>
<keyword evidence="2" id="KW-0808">Transferase</keyword>
<name>A0ABD5PE02_9EURY</name>
<proteinExistence type="inferred from homology"/>
<comment type="caution">
    <text evidence="4">The sequence shown here is derived from an EMBL/GenBank/DDBJ whole genome shotgun (WGS) entry which is preliminary data.</text>
</comment>
<comment type="similarity">
    <text evidence="1">Belongs to the antibiotic N-acetyltransferase family.</text>
</comment>
<sequence length="263" mass="28626">MEMVDEPVTTESMTADLRDLGVERGDRLLVHSSLSSLGWVSGGAPAVVDALLAAVGDAGTLVTPTHSTQCSDPSVWENPPLPDGWLDTVTETMSPYRPEITPTYGMGAIPECFRDYPETMRSRHPAFSFAARGPDASAVVEDHPLEGGLAEDSPLGRLYDREATVLMLGTDHATNTSLHLAEYRAAFEKEFRTKGAPMLVDGERQWVEWEDLRIDSDDFPDIGEAFEAEVGLVEGAVGAATAKLVDQRALVDFGVEWMSENRE</sequence>
<dbReference type="AlphaFoldDB" id="A0ABD5PE02"/>
<evidence type="ECO:0000313" key="4">
    <source>
        <dbReference type="EMBL" id="MFC4358885.1"/>
    </source>
</evidence>
<dbReference type="Proteomes" id="UP001595921">
    <property type="component" value="Unassembled WGS sequence"/>
</dbReference>
<protein>
    <submittedName>
        <fullName evidence="4">Aminoglycoside N(3)-acetyltransferase</fullName>
    </submittedName>
</protein>
<organism evidence="4 5">
    <name type="scientific">Halobium salinum</name>
    <dbReference type="NCBI Taxonomy" id="1364940"/>
    <lineage>
        <taxon>Archaea</taxon>
        <taxon>Methanobacteriati</taxon>
        <taxon>Methanobacteriota</taxon>
        <taxon>Stenosarchaea group</taxon>
        <taxon>Halobacteria</taxon>
        <taxon>Halobacteriales</taxon>
        <taxon>Haloferacaceae</taxon>
        <taxon>Halobium</taxon>
    </lineage>
</organism>
<gene>
    <name evidence="4" type="ORF">ACFO0N_13125</name>
</gene>
<keyword evidence="3" id="KW-0012">Acyltransferase</keyword>
<evidence type="ECO:0000256" key="1">
    <source>
        <dbReference type="ARBA" id="ARBA00006383"/>
    </source>
</evidence>